<dbReference type="PIRSF" id="PIRSF000136">
    <property type="entry name" value="LGO_GLO"/>
    <property type="match status" value="1"/>
</dbReference>
<keyword evidence="3" id="KW-0060">Ascorbate biosynthesis</keyword>
<reference evidence="6 7" key="1">
    <citation type="submission" date="2018-10" db="EMBL/GenBank/DDBJ databases">
        <title>Marmoricola sp. 4Q3S-7 whole genome shotgun sequence.</title>
        <authorList>
            <person name="Li F."/>
        </authorList>
    </citation>
    <scope>NUCLEOTIDE SEQUENCE [LARGE SCALE GENOMIC DNA]</scope>
    <source>
        <strain evidence="6 7">4Q3S-7</strain>
    </source>
</reference>
<comment type="similarity">
    <text evidence="2">Belongs to the oxygen-dependent FAD-linked oxidoreductase family.</text>
</comment>
<evidence type="ECO:0000256" key="4">
    <source>
        <dbReference type="ARBA" id="ARBA00023002"/>
    </source>
</evidence>
<evidence type="ECO:0000313" key="6">
    <source>
        <dbReference type="EMBL" id="RLV49235.1"/>
    </source>
</evidence>
<dbReference type="AlphaFoldDB" id="A0A3L8P1P5"/>
<dbReference type="UniPathway" id="UPA00132"/>
<protein>
    <submittedName>
        <fullName evidence="6">FAD-binding protein</fullName>
    </submittedName>
</protein>
<dbReference type="EMBL" id="RDBE01000007">
    <property type="protein sequence ID" value="RLV49235.1"/>
    <property type="molecule type" value="Genomic_DNA"/>
</dbReference>
<comment type="pathway">
    <text evidence="1">Cofactor biosynthesis; L-ascorbate biosynthesis.</text>
</comment>
<dbReference type="SUPFAM" id="SSF56176">
    <property type="entry name" value="FAD-binding/transporter-associated domain-like"/>
    <property type="match status" value="1"/>
</dbReference>
<dbReference type="Pfam" id="PF04030">
    <property type="entry name" value="ALO"/>
    <property type="match status" value="1"/>
</dbReference>
<evidence type="ECO:0000259" key="5">
    <source>
        <dbReference type="PROSITE" id="PS51387"/>
    </source>
</evidence>
<evidence type="ECO:0000256" key="2">
    <source>
        <dbReference type="ARBA" id="ARBA00005466"/>
    </source>
</evidence>
<dbReference type="GO" id="GO:0019853">
    <property type="term" value="P:L-ascorbic acid biosynthetic process"/>
    <property type="evidence" value="ECO:0007669"/>
    <property type="project" value="UniProtKB-UniPathway"/>
</dbReference>
<dbReference type="Gene3D" id="3.30.70.2520">
    <property type="match status" value="1"/>
</dbReference>
<dbReference type="RefSeq" id="WP_121806337.1">
    <property type="nucleotide sequence ID" value="NZ_RDBE01000007.1"/>
</dbReference>
<sequence>MWSNWSGTVVARPRRVLAPRDAAEVAAAIVGAREEGLAVRMVGSGHSFTAVAATDGVMLRPDLLRGITAVDREAMTVTALAGTGLRELNLTLTRLGLSLHNMGDIDAQTLAGAVSTGTHGTGGRTAGLAAQVVAMELVTGDGSVLRVDAESQPELFAVARVGLGALGVLTSLTLAVEERFTLHAHEAPMRWDRALATFAEEVAAHDYYEMYWFPHTDRLSVKRNDRVPEERSAPLPRWRRLLEDELMANSLFGGVQRLGDAAPGLVPPLAKVSAQALGERRYADVAHRVFTSPRRVRFKEMEYAVPAEAGMSALAELRRLVEARGWRISFPVEVRYAPADDVALSTAVGRDTVYLACHVNHRTDHTAYFTEVEQVLRAHDGRPHWGKMHTRTAADLAPAYPAWDDVAAWRDKLDPERVFGNDYLTRVLGP</sequence>
<dbReference type="InterPro" id="IPR006094">
    <property type="entry name" value="Oxid_FAD_bind_N"/>
</dbReference>
<evidence type="ECO:0000256" key="3">
    <source>
        <dbReference type="ARBA" id="ARBA00022644"/>
    </source>
</evidence>
<dbReference type="OrthoDB" id="9800184at2"/>
<gene>
    <name evidence="6" type="ORF">D9V37_11840</name>
</gene>
<organism evidence="6 7">
    <name type="scientific">Nocardioides mangrovicus</name>
    <dbReference type="NCBI Taxonomy" id="2478913"/>
    <lineage>
        <taxon>Bacteria</taxon>
        <taxon>Bacillati</taxon>
        <taxon>Actinomycetota</taxon>
        <taxon>Actinomycetes</taxon>
        <taxon>Propionibacteriales</taxon>
        <taxon>Nocardioidaceae</taxon>
        <taxon>Nocardioides</taxon>
    </lineage>
</organism>
<name>A0A3L8P1P5_9ACTN</name>
<dbReference type="InterPro" id="IPR007173">
    <property type="entry name" value="ALO_C"/>
</dbReference>
<dbReference type="PROSITE" id="PS51387">
    <property type="entry name" value="FAD_PCMH"/>
    <property type="match status" value="1"/>
</dbReference>
<evidence type="ECO:0000256" key="1">
    <source>
        <dbReference type="ARBA" id="ARBA00005147"/>
    </source>
</evidence>
<dbReference type="InterPro" id="IPR036318">
    <property type="entry name" value="FAD-bd_PCMH-like_sf"/>
</dbReference>
<dbReference type="GO" id="GO:0071949">
    <property type="term" value="F:FAD binding"/>
    <property type="evidence" value="ECO:0007669"/>
    <property type="project" value="InterPro"/>
</dbReference>
<feature type="domain" description="FAD-binding PCMH-type" evidence="5">
    <location>
        <begin position="9"/>
        <end position="179"/>
    </location>
</feature>
<dbReference type="InterPro" id="IPR010031">
    <property type="entry name" value="FAD_lactone_oxidase-like"/>
</dbReference>
<dbReference type="InterPro" id="IPR016166">
    <property type="entry name" value="FAD-bd_PCMH"/>
</dbReference>
<accession>A0A3L8P1P5</accession>
<dbReference type="Gene3D" id="1.10.45.10">
    <property type="entry name" value="Vanillyl-alcohol Oxidase, Chain A, domain 4"/>
    <property type="match status" value="1"/>
</dbReference>
<dbReference type="PANTHER" id="PTHR43762">
    <property type="entry name" value="L-GULONOLACTONE OXIDASE"/>
    <property type="match status" value="1"/>
</dbReference>
<dbReference type="Proteomes" id="UP000281708">
    <property type="component" value="Unassembled WGS sequence"/>
</dbReference>
<keyword evidence="4" id="KW-0560">Oxidoreductase</keyword>
<dbReference type="InterPro" id="IPR016167">
    <property type="entry name" value="FAD-bd_PCMH_sub1"/>
</dbReference>
<dbReference type="InterPro" id="IPR016171">
    <property type="entry name" value="Vanillyl_alc_oxidase_C-sub2"/>
</dbReference>
<dbReference type="GO" id="GO:0080049">
    <property type="term" value="F:L-gulono-1,4-lactone dehydrogenase activity"/>
    <property type="evidence" value="ECO:0007669"/>
    <property type="project" value="TreeGrafter"/>
</dbReference>
<dbReference type="Gene3D" id="3.30.43.10">
    <property type="entry name" value="Uridine Diphospho-n-acetylenolpyruvylglucosamine Reductase, domain 2"/>
    <property type="match status" value="1"/>
</dbReference>
<dbReference type="PANTHER" id="PTHR43762:SF1">
    <property type="entry name" value="D-ARABINONO-1,4-LACTONE OXIDASE"/>
    <property type="match status" value="1"/>
</dbReference>
<evidence type="ECO:0000313" key="7">
    <source>
        <dbReference type="Proteomes" id="UP000281708"/>
    </source>
</evidence>
<dbReference type="GO" id="GO:0016020">
    <property type="term" value="C:membrane"/>
    <property type="evidence" value="ECO:0007669"/>
    <property type="project" value="InterPro"/>
</dbReference>
<dbReference type="PROSITE" id="PS00862">
    <property type="entry name" value="OX2_COVAL_FAD"/>
    <property type="match status" value="1"/>
</dbReference>
<dbReference type="InterPro" id="IPR016169">
    <property type="entry name" value="FAD-bd_PCMH_sub2"/>
</dbReference>
<dbReference type="NCBIfam" id="TIGR01679">
    <property type="entry name" value="bact_FAD_ox"/>
    <property type="match status" value="1"/>
</dbReference>
<dbReference type="GO" id="GO:0003885">
    <property type="term" value="F:D-arabinono-1,4-lactone oxidase activity"/>
    <property type="evidence" value="ECO:0007669"/>
    <property type="project" value="InterPro"/>
</dbReference>
<keyword evidence="7" id="KW-1185">Reference proteome</keyword>
<dbReference type="Pfam" id="PF01565">
    <property type="entry name" value="FAD_binding_4"/>
    <property type="match status" value="1"/>
</dbReference>
<comment type="caution">
    <text evidence="6">The sequence shown here is derived from an EMBL/GenBank/DDBJ whole genome shotgun (WGS) entry which is preliminary data.</text>
</comment>
<proteinExistence type="inferred from homology"/>
<dbReference type="Gene3D" id="3.30.465.10">
    <property type="match status" value="1"/>
</dbReference>
<dbReference type="InterPro" id="IPR006093">
    <property type="entry name" value="Oxy_OxRdtase_FAD_BS"/>
</dbReference>